<accession>A0A9P5V6U8</accession>
<evidence type="ECO:0000313" key="2">
    <source>
        <dbReference type="EMBL" id="KAF9140491.1"/>
    </source>
</evidence>
<dbReference type="EMBL" id="JAAAUQ010001298">
    <property type="protein sequence ID" value="KAF9140491.1"/>
    <property type="molecule type" value="Genomic_DNA"/>
</dbReference>
<organism evidence="2 3">
    <name type="scientific">Linnemannia schmuckeri</name>
    <dbReference type="NCBI Taxonomy" id="64567"/>
    <lineage>
        <taxon>Eukaryota</taxon>
        <taxon>Fungi</taxon>
        <taxon>Fungi incertae sedis</taxon>
        <taxon>Mucoromycota</taxon>
        <taxon>Mortierellomycotina</taxon>
        <taxon>Mortierellomycetes</taxon>
        <taxon>Mortierellales</taxon>
        <taxon>Mortierellaceae</taxon>
        <taxon>Linnemannia</taxon>
    </lineage>
</organism>
<keyword evidence="3" id="KW-1185">Reference proteome</keyword>
<comment type="caution">
    <text evidence="2">The sequence shown here is derived from an EMBL/GenBank/DDBJ whole genome shotgun (WGS) entry which is preliminary data.</text>
</comment>
<dbReference type="PANTHER" id="PTHR40050:SF1">
    <property type="entry name" value="INNER SPORE COAT PROTEIN H"/>
    <property type="match status" value="1"/>
</dbReference>
<feature type="signal peptide" evidence="1">
    <location>
        <begin position="1"/>
        <end position="18"/>
    </location>
</feature>
<proteinExistence type="predicted"/>
<keyword evidence="1" id="KW-0732">Signal</keyword>
<dbReference type="Pfam" id="PF08757">
    <property type="entry name" value="CotH"/>
    <property type="match status" value="1"/>
</dbReference>
<protein>
    <recommendedName>
        <fullName evidence="4">Spore coat protein CotH</fullName>
    </recommendedName>
</protein>
<evidence type="ECO:0000313" key="3">
    <source>
        <dbReference type="Proteomes" id="UP000748756"/>
    </source>
</evidence>
<sequence>MRIILISGLLALASSVFADVAYTVIGFPDAATNTYAVEINKKLYPLQMSEATFPLWSANVAGVSASSGYRYVQLNNKNGVVAREKFLRYFANKDATATLNEFFNRQTTITTLPSIKQVYKDIRPKSSRAFDSSQIATIHLTAEPTTFDDMINNPLDDERKAIKAGFRFINANTVYSVGEVRLKVSGHGSRKYKKVSLRIKFDDDKGETFFDRPIIKLRSQYIDPTMIREKLYLDILNAVGVPAYQGSYVRVYVNGKPHGFYLMVEDIEESSLMSTIHHGAIGDKKALGSLYQMGSGHKAAMLYKGPRTANYDPMVYENKIRGDNPKDEPMQQFIAFMKDLQDWNPAAAGGIAYWNLRLDLEGYLRSMALEYLTGAWDSFWWRGNNYFMYFNPQRKVWQFIPTDFDHTFSNGNHADVDTTYKKFAQSRLRRGSNDHPLVTKLIYKNKDINKQFETTLLTIARDVFNNKALDARINAYETQIEQDVAWDYSIDRSKLPGKNLGWTIADFHNSIKGPVKSVSNGIKPWITSRAKSVPDQIGK</sequence>
<dbReference type="AlphaFoldDB" id="A0A9P5V6U8"/>
<dbReference type="PANTHER" id="PTHR40050">
    <property type="entry name" value="INNER SPORE COAT PROTEIN H"/>
    <property type="match status" value="1"/>
</dbReference>
<dbReference type="InterPro" id="IPR014867">
    <property type="entry name" value="Spore_coat_CotH_CotH2/3/7"/>
</dbReference>
<name>A0A9P5V6U8_9FUNG</name>
<reference evidence="2" key="1">
    <citation type="journal article" date="2020" name="Fungal Divers.">
        <title>Resolving the Mortierellaceae phylogeny through synthesis of multi-gene phylogenetics and phylogenomics.</title>
        <authorList>
            <person name="Vandepol N."/>
            <person name="Liber J."/>
            <person name="Desiro A."/>
            <person name="Na H."/>
            <person name="Kennedy M."/>
            <person name="Barry K."/>
            <person name="Grigoriev I.V."/>
            <person name="Miller A.N."/>
            <person name="O'Donnell K."/>
            <person name="Stajich J.E."/>
            <person name="Bonito G."/>
        </authorList>
    </citation>
    <scope>NUCLEOTIDE SEQUENCE</scope>
    <source>
        <strain evidence="2">NRRL 6426</strain>
    </source>
</reference>
<feature type="chain" id="PRO_5040386655" description="Spore coat protein CotH" evidence="1">
    <location>
        <begin position="19"/>
        <end position="539"/>
    </location>
</feature>
<dbReference type="Proteomes" id="UP000748756">
    <property type="component" value="Unassembled WGS sequence"/>
</dbReference>
<evidence type="ECO:0000256" key="1">
    <source>
        <dbReference type="SAM" id="SignalP"/>
    </source>
</evidence>
<dbReference type="OrthoDB" id="10267127at2759"/>
<evidence type="ECO:0008006" key="4">
    <source>
        <dbReference type="Google" id="ProtNLM"/>
    </source>
</evidence>
<gene>
    <name evidence="2" type="ORF">BG015_001611</name>
</gene>